<gene>
    <name evidence="2" type="ORF">ABC974_25725</name>
</gene>
<dbReference type="CDD" id="cd02976">
    <property type="entry name" value="NrdH"/>
    <property type="match status" value="1"/>
</dbReference>
<dbReference type="InterPro" id="IPR002109">
    <property type="entry name" value="Glutaredoxin"/>
</dbReference>
<proteinExistence type="predicted"/>
<keyword evidence="3" id="KW-1185">Reference proteome</keyword>
<evidence type="ECO:0000259" key="1">
    <source>
        <dbReference type="Pfam" id="PF00462"/>
    </source>
</evidence>
<dbReference type="Pfam" id="PF00462">
    <property type="entry name" value="Glutaredoxin"/>
    <property type="match status" value="1"/>
</dbReference>
<dbReference type="InterPro" id="IPR036249">
    <property type="entry name" value="Thioredoxin-like_sf"/>
</dbReference>
<dbReference type="SUPFAM" id="SSF52833">
    <property type="entry name" value="Thioredoxin-like"/>
    <property type="match status" value="1"/>
</dbReference>
<dbReference type="Gene3D" id="3.40.30.10">
    <property type="entry name" value="Glutaredoxin"/>
    <property type="match status" value="1"/>
</dbReference>
<accession>A0ABU9YB99</accession>
<organism evidence="2 3">
    <name type="scientific">Sphingomonas oligophenolica</name>
    <dbReference type="NCBI Taxonomy" id="301154"/>
    <lineage>
        <taxon>Bacteria</taxon>
        <taxon>Pseudomonadati</taxon>
        <taxon>Pseudomonadota</taxon>
        <taxon>Alphaproteobacteria</taxon>
        <taxon>Sphingomonadales</taxon>
        <taxon>Sphingomonadaceae</taxon>
        <taxon>Sphingomonas</taxon>
    </lineage>
</organism>
<evidence type="ECO:0000313" key="3">
    <source>
        <dbReference type="Proteomes" id="UP001419910"/>
    </source>
</evidence>
<feature type="domain" description="Glutaredoxin" evidence="1">
    <location>
        <begin position="8"/>
        <end position="65"/>
    </location>
</feature>
<reference evidence="2 3" key="1">
    <citation type="submission" date="2024-05" db="EMBL/GenBank/DDBJ databases">
        <authorList>
            <person name="Liu Q."/>
            <person name="Xin Y.-H."/>
        </authorList>
    </citation>
    <scope>NUCLEOTIDE SEQUENCE [LARGE SCALE GENOMIC DNA]</scope>
    <source>
        <strain evidence="2 3">CGMCC 1.10181</strain>
    </source>
</reference>
<dbReference type="RefSeq" id="WP_343892297.1">
    <property type="nucleotide sequence ID" value="NZ_BAAAEH010000057.1"/>
</dbReference>
<dbReference type="Proteomes" id="UP001419910">
    <property type="component" value="Unassembled WGS sequence"/>
</dbReference>
<comment type="caution">
    <text evidence="2">The sequence shown here is derived from an EMBL/GenBank/DDBJ whole genome shotgun (WGS) entry which is preliminary data.</text>
</comment>
<dbReference type="EMBL" id="JBDIME010000037">
    <property type="protein sequence ID" value="MEN2793050.1"/>
    <property type="molecule type" value="Genomic_DNA"/>
</dbReference>
<dbReference type="PROSITE" id="PS51354">
    <property type="entry name" value="GLUTAREDOXIN_2"/>
    <property type="match status" value="1"/>
</dbReference>
<evidence type="ECO:0000313" key="2">
    <source>
        <dbReference type="EMBL" id="MEN2793050.1"/>
    </source>
</evidence>
<sequence length="187" mass="20158">MPDVDPEIVFYWVPGCANCTRLKGYLTRRGVAYRAVNVQAEPAALEAIAGAGLRALPALRVGERWVPTEEADINTALGLAAEAERPPLPPPAELIERCGRMLDLASTLATQLPPEHFDDPTPTMADFVSAGRFMADGQPYLPHGTSKSLVHHIAQHGEKAIRLVRASDGIHELGFAIDGTGDYTKSH</sequence>
<name>A0ABU9YB99_9SPHN</name>
<protein>
    <submittedName>
        <fullName evidence="2">Glutaredoxin family protein</fullName>
    </submittedName>
</protein>